<evidence type="ECO:0000256" key="12">
    <source>
        <dbReference type="ARBA" id="ARBA00023273"/>
    </source>
</evidence>
<dbReference type="PANTHER" id="PTHR19265">
    <property type="entry name" value="MEIOSIS-SPECIFIC NUCLEAR STRUCTURAL PROTEIN 1"/>
    <property type="match status" value="1"/>
</dbReference>
<evidence type="ECO:0000313" key="17">
    <source>
        <dbReference type="EMBL" id="EDV43156.1"/>
    </source>
</evidence>
<proteinExistence type="inferred from homology"/>
<accession>B3M0F0</accession>
<dbReference type="OrthoDB" id="197839at2759"/>
<dbReference type="PhylomeDB" id="B3M0F0"/>
<feature type="region of interest" description="Disordered" evidence="15">
    <location>
        <begin position="1"/>
        <end position="22"/>
    </location>
</feature>
<dbReference type="HOGENOM" id="CLU_700708_0_0_1"/>
<dbReference type="FunCoup" id="B3M0F0">
    <property type="interactions" value="8"/>
</dbReference>
<dbReference type="eggNOG" id="ENOG502QS9D">
    <property type="taxonomic scope" value="Eukaryota"/>
</dbReference>
<comment type="subcellular location">
    <subcellularLocation>
        <location evidence="2">Cytoplasm</location>
        <location evidence="2">Cytoskeleton</location>
        <location evidence="2">Flagellum axoneme</location>
    </subcellularLocation>
    <subcellularLocation>
        <location evidence="1">Nucleus</location>
    </subcellularLocation>
</comment>
<evidence type="ECO:0000256" key="4">
    <source>
        <dbReference type="ARBA" id="ARBA00014813"/>
    </source>
</evidence>
<keyword evidence="10" id="KW-0539">Nucleus</keyword>
<feature type="region of interest" description="Disordered" evidence="15">
    <location>
        <begin position="185"/>
        <end position="213"/>
    </location>
</feature>
<feature type="domain" description="Trichohyalin-plectin-homology" evidence="16">
    <location>
        <begin position="101"/>
        <end position="450"/>
    </location>
</feature>
<keyword evidence="7 14" id="KW-0175">Coiled coil</keyword>
<comment type="function">
    <text evidence="13">Microtubule inner protein (MIP) part of the dynein-decorated doublet microtubules (DMTs) in cilia axoneme, which is required for motile cilia beating. May play a role in the control of meiotic division and germ cell differentiation through regulation of pairing and recombination during meiosis. Required for sperm flagella assembly. May play a role in the assembly and function of the outer dynein arm-docking complex (ODA-DC). ODA-DC mediates outer dynein arms (ODA) binding onto the axonemal doublet microtubules.</text>
</comment>
<protein>
    <recommendedName>
        <fullName evidence="4">Meiosis-specific nuclear structural protein 1</fullName>
    </recommendedName>
</protein>
<dbReference type="GO" id="GO:0031514">
    <property type="term" value="C:motile cilium"/>
    <property type="evidence" value="ECO:0007669"/>
    <property type="project" value="TreeGrafter"/>
</dbReference>
<dbReference type="STRING" id="7217.B3M0F0"/>
<feature type="coiled-coil region" evidence="14">
    <location>
        <begin position="321"/>
        <end position="363"/>
    </location>
</feature>
<dbReference type="InParanoid" id="B3M0F0"/>
<keyword evidence="8" id="KW-0969">Cilium</keyword>
<evidence type="ECO:0000256" key="1">
    <source>
        <dbReference type="ARBA" id="ARBA00004123"/>
    </source>
</evidence>
<evidence type="ECO:0000313" key="18">
    <source>
        <dbReference type="Proteomes" id="UP000007801"/>
    </source>
</evidence>
<evidence type="ECO:0000256" key="13">
    <source>
        <dbReference type="ARBA" id="ARBA00046114"/>
    </source>
</evidence>
<dbReference type="OMA" id="MAQMQLK"/>
<dbReference type="GO" id="GO:0005634">
    <property type="term" value="C:nucleus"/>
    <property type="evidence" value="ECO:0007669"/>
    <property type="project" value="UniProtKB-SubCell"/>
</dbReference>
<dbReference type="GeneID" id="6501124"/>
<dbReference type="PANTHER" id="PTHR19265:SF0">
    <property type="entry name" value="MEIOSIS-SPECIFIC NUCLEAR STRUCTURAL PROTEIN 1"/>
    <property type="match status" value="1"/>
</dbReference>
<feature type="compositionally biased region" description="Polar residues" evidence="15">
    <location>
        <begin position="9"/>
        <end position="18"/>
    </location>
</feature>
<evidence type="ECO:0000256" key="14">
    <source>
        <dbReference type="SAM" id="Coils"/>
    </source>
</evidence>
<keyword evidence="5" id="KW-0963">Cytoplasm</keyword>
<name>B3M0F0_DROAN</name>
<evidence type="ECO:0000256" key="2">
    <source>
        <dbReference type="ARBA" id="ARBA00004611"/>
    </source>
</evidence>
<keyword evidence="12" id="KW-0966">Cell projection</keyword>
<evidence type="ECO:0000256" key="7">
    <source>
        <dbReference type="ARBA" id="ARBA00023054"/>
    </source>
</evidence>
<evidence type="ECO:0000256" key="11">
    <source>
        <dbReference type="ARBA" id="ARBA00023254"/>
    </source>
</evidence>
<dbReference type="InterPro" id="IPR026504">
    <property type="entry name" value="MNS1"/>
</dbReference>
<comment type="similarity">
    <text evidence="3">Belongs to the MNS1 family.</text>
</comment>
<evidence type="ECO:0000256" key="9">
    <source>
        <dbReference type="ARBA" id="ARBA00023212"/>
    </source>
</evidence>
<evidence type="ECO:0000256" key="15">
    <source>
        <dbReference type="SAM" id="MobiDB-lite"/>
    </source>
</evidence>
<keyword evidence="18" id="KW-1185">Reference proteome</keyword>
<keyword evidence="9" id="KW-0206">Cytoskeleton</keyword>
<keyword evidence="6" id="KW-0282">Flagellum</keyword>
<gene>
    <name evidence="17" type="primary">Dana\GF18348</name>
    <name evidence="17" type="synonym">dana_GLEANR_19606</name>
    <name evidence="17" type="ORF">GF18348</name>
</gene>
<evidence type="ECO:0000256" key="8">
    <source>
        <dbReference type="ARBA" id="ARBA00023069"/>
    </source>
</evidence>
<feature type="compositionally biased region" description="Basic and acidic residues" evidence="15">
    <location>
        <begin position="185"/>
        <end position="200"/>
    </location>
</feature>
<dbReference type="AlphaFoldDB" id="B3M0F0"/>
<evidence type="ECO:0000259" key="16">
    <source>
        <dbReference type="Pfam" id="PF13868"/>
    </source>
</evidence>
<reference evidence="17 18" key="1">
    <citation type="journal article" date="2007" name="Nature">
        <title>Evolution of genes and genomes on the Drosophila phylogeny.</title>
        <authorList>
            <consortium name="Drosophila 12 Genomes Consortium"/>
            <person name="Clark A.G."/>
            <person name="Eisen M.B."/>
            <person name="Smith D.R."/>
            <person name="Bergman C.M."/>
            <person name="Oliver B."/>
            <person name="Markow T.A."/>
            <person name="Kaufman T.C."/>
            <person name="Kellis M."/>
            <person name="Gelbart W."/>
            <person name="Iyer V.N."/>
            <person name="Pollard D.A."/>
            <person name="Sackton T.B."/>
            <person name="Larracuente A.M."/>
            <person name="Singh N.D."/>
            <person name="Abad J.P."/>
            <person name="Abt D.N."/>
            <person name="Adryan B."/>
            <person name="Aguade M."/>
            <person name="Akashi H."/>
            <person name="Anderson W.W."/>
            <person name="Aquadro C.F."/>
            <person name="Ardell D.H."/>
            <person name="Arguello R."/>
            <person name="Artieri C.G."/>
            <person name="Barbash D.A."/>
            <person name="Barker D."/>
            <person name="Barsanti P."/>
            <person name="Batterham P."/>
            <person name="Batzoglou S."/>
            <person name="Begun D."/>
            <person name="Bhutkar A."/>
            <person name="Blanco E."/>
            <person name="Bosak S.A."/>
            <person name="Bradley R.K."/>
            <person name="Brand A.D."/>
            <person name="Brent M.R."/>
            <person name="Brooks A.N."/>
            <person name="Brown R.H."/>
            <person name="Butlin R.K."/>
            <person name="Caggese C."/>
            <person name="Calvi B.R."/>
            <person name="Bernardo de Carvalho A."/>
            <person name="Caspi A."/>
            <person name="Castrezana S."/>
            <person name="Celniker S.E."/>
            <person name="Chang J.L."/>
            <person name="Chapple C."/>
            <person name="Chatterji S."/>
            <person name="Chinwalla A."/>
            <person name="Civetta A."/>
            <person name="Clifton S.W."/>
            <person name="Comeron J.M."/>
            <person name="Costello J.C."/>
            <person name="Coyne J.A."/>
            <person name="Daub J."/>
            <person name="David R.G."/>
            <person name="Delcher A.L."/>
            <person name="Delehaunty K."/>
            <person name="Do C.B."/>
            <person name="Ebling H."/>
            <person name="Edwards K."/>
            <person name="Eickbush T."/>
            <person name="Evans J.D."/>
            <person name="Filipski A."/>
            <person name="Findeiss S."/>
            <person name="Freyhult E."/>
            <person name="Fulton L."/>
            <person name="Fulton R."/>
            <person name="Garcia A.C."/>
            <person name="Gardiner A."/>
            <person name="Garfield D.A."/>
            <person name="Garvin B.E."/>
            <person name="Gibson G."/>
            <person name="Gilbert D."/>
            <person name="Gnerre S."/>
            <person name="Godfrey J."/>
            <person name="Good R."/>
            <person name="Gotea V."/>
            <person name="Gravely B."/>
            <person name="Greenberg A.J."/>
            <person name="Griffiths-Jones S."/>
            <person name="Gross S."/>
            <person name="Guigo R."/>
            <person name="Gustafson E.A."/>
            <person name="Haerty W."/>
            <person name="Hahn M.W."/>
            <person name="Halligan D.L."/>
            <person name="Halpern A.L."/>
            <person name="Halter G.M."/>
            <person name="Han M.V."/>
            <person name="Heger A."/>
            <person name="Hillier L."/>
            <person name="Hinrichs A.S."/>
            <person name="Holmes I."/>
            <person name="Hoskins R.A."/>
            <person name="Hubisz M.J."/>
            <person name="Hultmark D."/>
            <person name="Huntley M.A."/>
            <person name="Jaffe D.B."/>
            <person name="Jagadeeshan S."/>
            <person name="Jeck W.R."/>
            <person name="Johnson J."/>
            <person name="Jones C.D."/>
            <person name="Jordan W.C."/>
            <person name="Karpen G.H."/>
            <person name="Kataoka E."/>
            <person name="Keightley P.D."/>
            <person name="Kheradpour P."/>
            <person name="Kirkness E.F."/>
            <person name="Koerich L.B."/>
            <person name="Kristiansen K."/>
            <person name="Kudrna D."/>
            <person name="Kulathinal R.J."/>
            <person name="Kumar S."/>
            <person name="Kwok R."/>
            <person name="Lander E."/>
            <person name="Langley C.H."/>
            <person name="Lapoint R."/>
            <person name="Lazzaro B.P."/>
            <person name="Lee S.J."/>
            <person name="Levesque L."/>
            <person name="Li R."/>
            <person name="Lin C.F."/>
            <person name="Lin M.F."/>
            <person name="Lindblad-Toh K."/>
            <person name="Llopart A."/>
            <person name="Long M."/>
            <person name="Low L."/>
            <person name="Lozovsky E."/>
            <person name="Lu J."/>
            <person name="Luo M."/>
            <person name="Machado C.A."/>
            <person name="Makalowski W."/>
            <person name="Marzo M."/>
            <person name="Matsuda M."/>
            <person name="Matzkin L."/>
            <person name="McAllister B."/>
            <person name="McBride C.S."/>
            <person name="McKernan B."/>
            <person name="McKernan K."/>
            <person name="Mendez-Lago M."/>
            <person name="Minx P."/>
            <person name="Mollenhauer M.U."/>
            <person name="Montooth K."/>
            <person name="Mount S.M."/>
            <person name="Mu X."/>
            <person name="Myers E."/>
            <person name="Negre B."/>
            <person name="Newfeld S."/>
            <person name="Nielsen R."/>
            <person name="Noor M.A."/>
            <person name="O'Grady P."/>
            <person name="Pachter L."/>
            <person name="Papaceit M."/>
            <person name="Parisi M.J."/>
            <person name="Parisi M."/>
            <person name="Parts L."/>
            <person name="Pedersen J.S."/>
            <person name="Pesole G."/>
            <person name="Phillippy A.M."/>
            <person name="Ponting C.P."/>
            <person name="Pop M."/>
            <person name="Porcelli D."/>
            <person name="Powell J.R."/>
            <person name="Prohaska S."/>
            <person name="Pruitt K."/>
            <person name="Puig M."/>
            <person name="Quesneville H."/>
            <person name="Ram K.R."/>
            <person name="Rand D."/>
            <person name="Rasmussen M.D."/>
            <person name="Reed L.K."/>
            <person name="Reenan R."/>
            <person name="Reily A."/>
            <person name="Remington K.A."/>
            <person name="Rieger T.T."/>
            <person name="Ritchie M.G."/>
            <person name="Robin C."/>
            <person name="Rogers Y.H."/>
            <person name="Rohde C."/>
            <person name="Rozas J."/>
            <person name="Rubenfield M.J."/>
            <person name="Ruiz A."/>
            <person name="Russo S."/>
            <person name="Salzberg S.L."/>
            <person name="Sanchez-Gracia A."/>
            <person name="Saranga D.J."/>
            <person name="Sato H."/>
            <person name="Schaeffer S.W."/>
            <person name="Schatz M.C."/>
            <person name="Schlenke T."/>
            <person name="Schwartz R."/>
            <person name="Segarra C."/>
            <person name="Singh R.S."/>
            <person name="Sirot L."/>
            <person name="Sirota M."/>
            <person name="Sisneros N.B."/>
            <person name="Smith C.D."/>
            <person name="Smith T.F."/>
            <person name="Spieth J."/>
            <person name="Stage D.E."/>
            <person name="Stark A."/>
            <person name="Stephan W."/>
            <person name="Strausberg R.L."/>
            <person name="Strempel S."/>
            <person name="Sturgill D."/>
            <person name="Sutton G."/>
            <person name="Sutton G.G."/>
            <person name="Tao W."/>
            <person name="Teichmann S."/>
            <person name="Tobari Y.N."/>
            <person name="Tomimura Y."/>
            <person name="Tsolas J.M."/>
            <person name="Valente V.L."/>
            <person name="Venter E."/>
            <person name="Venter J.C."/>
            <person name="Vicario S."/>
            <person name="Vieira F.G."/>
            <person name="Vilella A.J."/>
            <person name="Villasante A."/>
            <person name="Walenz B."/>
            <person name="Wang J."/>
            <person name="Wasserman M."/>
            <person name="Watts T."/>
            <person name="Wilson D."/>
            <person name="Wilson R.K."/>
            <person name="Wing R.A."/>
            <person name="Wolfner M.F."/>
            <person name="Wong A."/>
            <person name="Wong G.K."/>
            <person name="Wu C.I."/>
            <person name="Wu G."/>
            <person name="Yamamoto D."/>
            <person name="Yang H.P."/>
            <person name="Yang S.P."/>
            <person name="Yorke J.A."/>
            <person name="Yoshida K."/>
            <person name="Zdobnov E."/>
            <person name="Zhang P."/>
            <person name="Zhang Y."/>
            <person name="Zimin A.V."/>
            <person name="Baldwin J."/>
            <person name="Abdouelleil A."/>
            <person name="Abdulkadir J."/>
            <person name="Abebe A."/>
            <person name="Abera B."/>
            <person name="Abreu J."/>
            <person name="Acer S.C."/>
            <person name="Aftuck L."/>
            <person name="Alexander A."/>
            <person name="An P."/>
            <person name="Anderson E."/>
            <person name="Anderson S."/>
            <person name="Arachi H."/>
            <person name="Azer M."/>
            <person name="Bachantsang P."/>
            <person name="Barry A."/>
            <person name="Bayul T."/>
            <person name="Berlin A."/>
            <person name="Bessette D."/>
            <person name="Bloom T."/>
            <person name="Blye J."/>
            <person name="Boguslavskiy L."/>
            <person name="Bonnet C."/>
            <person name="Boukhgalter B."/>
            <person name="Bourzgui I."/>
            <person name="Brown A."/>
            <person name="Cahill P."/>
            <person name="Channer S."/>
            <person name="Cheshatsang Y."/>
            <person name="Chuda L."/>
            <person name="Citroen M."/>
            <person name="Collymore A."/>
            <person name="Cooke P."/>
            <person name="Costello M."/>
            <person name="D'Aco K."/>
            <person name="Daza R."/>
            <person name="De Haan G."/>
            <person name="DeGray S."/>
            <person name="DeMaso C."/>
            <person name="Dhargay N."/>
            <person name="Dooley K."/>
            <person name="Dooley E."/>
            <person name="Doricent M."/>
            <person name="Dorje P."/>
            <person name="Dorjee K."/>
            <person name="Dupes A."/>
            <person name="Elong R."/>
            <person name="Falk J."/>
            <person name="Farina A."/>
            <person name="Faro S."/>
            <person name="Ferguson D."/>
            <person name="Fisher S."/>
            <person name="Foley C.D."/>
            <person name="Franke A."/>
            <person name="Friedrich D."/>
            <person name="Gadbois L."/>
            <person name="Gearin G."/>
            <person name="Gearin C.R."/>
            <person name="Giannoukos G."/>
            <person name="Goode T."/>
            <person name="Graham J."/>
            <person name="Grandbois E."/>
            <person name="Grewal S."/>
            <person name="Gyaltsen K."/>
            <person name="Hafez N."/>
            <person name="Hagos B."/>
            <person name="Hall J."/>
            <person name="Henson C."/>
            <person name="Hollinger A."/>
            <person name="Honan T."/>
            <person name="Huard M.D."/>
            <person name="Hughes L."/>
            <person name="Hurhula B."/>
            <person name="Husby M.E."/>
            <person name="Kamat A."/>
            <person name="Kanga B."/>
            <person name="Kashin S."/>
            <person name="Khazanovich D."/>
            <person name="Kisner P."/>
            <person name="Lance K."/>
            <person name="Lara M."/>
            <person name="Lee W."/>
            <person name="Lennon N."/>
            <person name="Letendre F."/>
            <person name="LeVine R."/>
            <person name="Lipovsky A."/>
            <person name="Liu X."/>
            <person name="Liu J."/>
            <person name="Liu S."/>
            <person name="Lokyitsang T."/>
            <person name="Lokyitsang Y."/>
            <person name="Lubonja R."/>
            <person name="Lui A."/>
            <person name="MacDonald P."/>
            <person name="Magnisalis V."/>
            <person name="Maru K."/>
            <person name="Matthews C."/>
            <person name="McCusker W."/>
            <person name="McDonough S."/>
            <person name="Mehta T."/>
            <person name="Meldrim J."/>
            <person name="Meneus L."/>
            <person name="Mihai O."/>
            <person name="Mihalev A."/>
            <person name="Mihova T."/>
            <person name="Mittelman R."/>
            <person name="Mlenga V."/>
            <person name="Montmayeur A."/>
            <person name="Mulrain L."/>
            <person name="Navidi A."/>
            <person name="Naylor J."/>
            <person name="Negash T."/>
            <person name="Nguyen T."/>
            <person name="Nguyen N."/>
            <person name="Nicol R."/>
            <person name="Norbu C."/>
            <person name="Norbu N."/>
            <person name="Novod N."/>
            <person name="O'Neill B."/>
            <person name="Osman S."/>
            <person name="Markiewicz E."/>
            <person name="Oyono O.L."/>
            <person name="Patti C."/>
            <person name="Phunkhang P."/>
            <person name="Pierre F."/>
            <person name="Priest M."/>
            <person name="Raghuraman S."/>
            <person name="Rege F."/>
            <person name="Reyes R."/>
            <person name="Rise C."/>
            <person name="Rogov P."/>
            <person name="Ross K."/>
            <person name="Ryan E."/>
            <person name="Settipalli S."/>
            <person name="Shea T."/>
            <person name="Sherpa N."/>
            <person name="Shi L."/>
            <person name="Shih D."/>
            <person name="Sparrow T."/>
            <person name="Spaulding J."/>
            <person name="Stalker J."/>
            <person name="Stange-Thomann N."/>
            <person name="Stavropoulos S."/>
            <person name="Stone C."/>
            <person name="Strader C."/>
            <person name="Tesfaye S."/>
            <person name="Thomson T."/>
            <person name="Thoulutsang Y."/>
            <person name="Thoulutsang D."/>
            <person name="Topham K."/>
            <person name="Topping I."/>
            <person name="Tsamla T."/>
            <person name="Vassiliev H."/>
            <person name="Vo A."/>
            <person name="Wangchuk T."/>
            <person name="Wangdi T."/>
            <person name="Weiand M."/>
            <person name="Wilkinson J."/>
            <person name="Wilson A."/>
            <person name="Yadav S."/>
            <person name="Young G."/>
            <person name="Yu Q."/>
            <person name="Zembek L."/>
            <person name="Zhong D."/>
            <person name="Zimmer A."/>
            <person name="Zwirko Z."/>
            <person name="Jaffe D.B."/>
            <person name="Alvarez P."/>
            <person name="Brockman W."/>
            <person name="Butler J."/>
            <person name="Chin C."/>
            <person name="Gnerre S."/>
            <person name="Grabherr M."/>
            <person name="Kleber M."/>
            <person name="Mauceli E."/>
            <person name="MacCallum I."/>
        </authorList>
    </citation>
    <scope>NUCLEOTIDE SEQUENCE [LARGE SCALE GENOMIC DNA]</scope>
    <source>
        <strain evidence="18">Tucson 14024-0371.13</strain>
    </source>
</reference>
<dbReference type="InterPro" id="IPR043597">
    <property type="entry name" value="TPH_dom"/>
</dbReference>
<dbReference type="EMBL" id="CH902617">
    <property type="protein sequence ID" value="EDV43156.1"/>
    <property type="molecule type" value="Genomic_DNA"/>
</dbReference>
<dbReference type="GO" id="GO:0044782">
    <property type="term" value="P:cilium organization"/>
    <property type="evidence" value="ECO:0007669"/>
    <property type="project" value="TreeGrafter"/>
</dbReference>
<evidence type="ECO:0000256" key="3">
    <source>
        <dbReference type="ARBA" id="ARBA00009158"/>
    </source>
</evidence>
<dbReference type="Pfam" id="PF13868">
    <property type="entry name" value="TPH"/>
    <property type="match status" value="1"/>
</dbReference>
<dbReference type="GO" id="GO:0051321">
    <property type="term" value="P:meiotic cell cycle"/>
    <property type="evidence" value="ECO:0007669"/>
    <property type="project" value="UniProtKB-KW"/>
</dbReference>
<evidence type="ECO:0000256" key="5">
    <source>
        <dbReference type="ARBA" id="ARBA00022490"/>
    </source>
</evidence>
<dbReference type="KEGG" id="dan:6501124"/>
<keyword evidence="11" id="KW-0469">Meiosis</keyword>
<evidence type="ECO:0000256" key="6">
    <source>
        <dbReference type="ARBA" id="ARBA00022846"/>
    </source>
</evidence>
<dbReference type="Proteomes" id="UP000007801">
    <property type="component" value="Unassembled WGS sequence"/>
</dbReference>
<sequence>MATTHRNRCNQNQPSSDADTGAFAIGKPKFMIPNSLPIQHDFLSRKFARRMEYDLERVNRSLEMSKENPMHRDAIEKEAMTQEMKQIKNAEFIDRKKRQQLRQDCEELRDLAEQLRLAAISKGIADDLKDRKRLRQLAVKTEAKEVAEERCLLEAQERERESAYKEKQRRLRESLTAQMEETRQRRQQEHAQVMNDRELMQARQKQIEDEDRAQELENQRIKMQKRRDMMQSIQDNKAAKEFERNQNLSELKRLLQNQSDIEETKNRLEAERLEVQRKKEEISIRLGFEVLEIENQKLHRNNLLLDLLEAEYMAKSDERFRQQLQQEVMSRKRTKQELERYRLEVEHRKMEEMKQKRAEMKTRQEDLPDKLEAQEREKQLQDYRQRMAHGATLLAMIKDNQRKRADAAAENFQYFEMRAKSEAELQERIKKERLLMLGQVPASVLRYLPKNVLTSTDREHFVISQDDKTMGGGDA</sequence>
<organism evidence="17 18">
    <name type="scientific">Drosophila ananassae</name>
    <name type="common">Fruit fly</name>
    <dbReference type="NCBI Taxonomy" id="7217"/>
    <lineage>
        <taxon>Eukaryota</taxon>
        <taxon>Metazoa</taxon>
        <taxon>Ecdysozoa</taxon>
        <taxon>Arthropoda</taxon>
        <taxon>Hexapoda</taxon>
        <taxon>Insecta</taxon>
        <taxon>Pterygota</taxon>
        <taxon>Neoptera</taxon>
        <taxon>Endopterygota</taxon>
        <taxon>Diptera</taxon>
        <taxon>Brachycera</taxon>
        <taxon>Muscomorpha</taxon>
        <taxon>Ephydroidea</taxon>
        <taxon>Drosophilidae</taxon>
        <taxon>Drosophila</taxon>
        <taxon>Sophophora</taxon>
    </lineage>
</organism>
<evidence type="ECO:0000256" key="10">
    <source>
        <dbReference type="ARBA" id="ARBA00023242"/>
    </source>
</evidence>